<keyword evidence="13" id="KW-1185">Reference proteome</keyword>
<dbReference type="SUPFAM" id="SSF55874">
    <property type="entry name" value="ATPase domain of HSP90 chaperone/DNA topoisomerase II/histidine kinase"/>
    <property type="match status" value="1"/>
</dbReference>
<evidence type="ECO:0000256" key="2">
    <source>
        <dbReference type="ARBA" id="ARBA00012438"/>
    </source>
</evidence>
<dbReference type="Gene3D" id="3.30.565.10">
    <property type="entry name" value="Histidine kinase-like ATPase, C-terminal domain"/>
    <property type="match status" value="1"/>
</dbReference>
<keyword evidence="9" id="KW-0812">Transmembrane</keyword>
<keyword evidence="5" id="KW-0547">Nucleotide-binding</keyword>
<evidence type="ECO:0000256" key="3">
    <source>
        <dbReference type="ARBA" id="ARBA00022553"/>
    </source>
</evidence>
<evidence type="ECO:0000256" key="8">
    <source>
        <dbReference type="ARBA" id="ARBA00023012"/>
    </source>
</evidence>
<evidence type="ECO:0000259" key="11">
    <source>
        <dbReference type="Pfam" id="PF13796"/>
    </source>
</evidence>
<dbReference type="RefSeq" id="WP_330133703.1">
    <property type="nucleotide sequence ID" value="NZ_JAUTXY010000005.1"/>
</dbReference>
<reference evidence="12 13" key="1">
    <citation type="submission" date="2023-07" db="EMBL/GenBank/DDBJ databases">
        <authorList>
            <person name="Girao M."/>
            <person name="Carvalho M.F."/>
        </authorList>
    </citation>
    <scope>NUCLEOTIDE SEQUENCE [LARGE SCALE GENOMIC DNA]</scope>
    <source>
        <strain evidence="12 13">YIM65754</strain>
    </source>
</reference>
<keyword evidence="6" id="KW-0418">Kinase</keyword>
<keyword evidence="3" id="KW-0597">Phosphoprotein</keyword>
<dbReference type="InterPro" id="IPR050482">
    <property type="entry name" value="Sensor_HK_TwoCompSys"/>
</dbReference>
<dbReference type="Pfam" id="PF13796">
    <property type="entry name" value="Sensor"/>
    <property type="match status" value="1"/>
</dbReference>
<evidence type="ECO:0000256" key="1">
    <source>
        <dbReference type="ARBA" id="ARBA00000085"/>
    </source>
</evidence>
<evidence type="ECO:0000313" key="12">
    <source>
        <dbReference type="EMBL" id="MEE2058456.1"/>
    </source>
</evidence>
<feature type="transmembrane region" description="Helical" evidence="9">
    <location>
        <begin position="156"/>
        <end position="181"/>
    </location>
</feature>
<feature type="domain" description="Signal transduction histidine kinase subgroup 3 dimerisation and phosphoacceptor" evidence="10">
    <location>
        <begin position="219"/>
        <end position="285"/>
    </location>
</feature>
<proteinExistence type="predicted"/>
<evidence type="ECO:0000256" key="7">
    <source>
        <dbReference type="ARBA" id="ARBA00022840"/>
    </source>
</evidence>
<evidence type="ECO:0000313" key="13">
    <source>
        <dbReference type="Proteomes" id="UP001336020"/>
    </source>
</evidence>
<keyword evidence="9" id="KW-0472">Membrane</keyword>
<feature type="transmembrane region" description="Helical" evidence="9">
    <location>
        <begin position="115"/>
        <end position="144"/>
    </location>
</feature>
<dbReference type="CDD" id="cd16917">
    <property type="entry name" value="HATPase_UhpB-NarQ-NarX-like"/>
    <property type="match status" value="1"/>
</dbReference>
<comment type="catalytic activity">
    <reaction evidence="1">
        <text>ATP + protein L-histidine = ADP + protein N-phospho-L-histidine.</text>
        <dbReference type="EC" id="2.7.13.3"/>
    </reaction>
</comment>
<dbReference type="InterPro" id="IPR011712">
    <property type="entry name" value="Sig_transdc_His_kin_sub3_dim/P"/>
</dbReference>
<keyword evidence="4" id="KW-0808">Transferase</keyword>
<comment type="caution">
    <text evidence="12">The sequence shown here is derived from an EMBL/GenBank/DDBJ whole genome shotgun (WGS) entry which is preliminary data.</text>
</comment>
<feature type="transmembrane region" description="Helical" evidence="9">
    <location>
        <begin position="21"/>
        <end position="44"/>
    </location>
</feature>
<keyword evidence="8" id="KW-0902">Two-component regulatory system</keyword>
<sequence>MEPSTLRTAVPRSPRRFLLSWWPWRAIVYLATGAALGALTAAAVALAIVLSIYVVGLVLLAASLLMGIPIARWERARLRLVDEEPTFDPHIRVTEQGVRAWLRVRLRERVTWRELGYAVINASILCWIDALVLLLCLGTVFFGVEMSLTEPGVPTHYRVIFVLASLLFLPIAAYIIAAWAAGRAEIVRAVLSPRDAELDRMLNEVTLSRSALAAAFDAERRRIERDLHDGAQQRLVALSMSLGMAKLDLPVDSPAAERVGEAQQQARLALEDLRDLIRGIHPQVLAERGLAAAVDDVAARSQIPVDVHLDVPRIPADVESTAYFAVCEALANVARHADASYVRVEGRLTDTTLILEVIDDGSGGADPAHGSGLTGLGHRLAVLDGTIVLDSPIGGGTRLRMEIPCRHSA</sequence>
<dbReference type="InterPro" id="IPR025828">
    <property type="entry name" value="Put_sensor_dom"/>
</dbReference>
<evidence type="ECO:0000256" key="4">
    <source>
        <dbReference type="ARBA" id="ARBA00022679"/>
    </source>
</evidence>
<organism evidence="12 13">
    <name type="scientific">Rhodococcus artemisiae</name>
    <dbReference type="NCBI Taxonomy" id="714159"/>
    <lineage>
        <taxon>Bacteria</taxon>
        <taxon>Bacillati</taxon>
        <taxon>Actinomycetota</taxon>
        <taxon>Actinomycetes</taxon>
        <taxon>Mycobacteriales</taxon>
        <taxon>Nocardiaceae</taxon>
        <taxon>Rhodococcus</taxon>
    </lineage>
</organism>
<protein>
    <recommendedName>
        <fullName evidence="2">histidine kinase</fullName>
        <ecNumber evidence="2">2.7.13.3</ecNumber>
    </recommendedName>
</protein>
<evidence type="ECO:0000256" key="5">
    <source>
        <dbReference type="ARBA" id="ARBA00022741"/>
    </source>
</evidence>
<dbReference type="EMBL" id="JAUTXY010000005">
    <property type="protein sequence ID" value="MEE2058456.1"/>
    <property type="molecule type" value="Genomic_DNA"/>
</dbReference>
<dbReference type="InterPro" id="IPR036890">
    <property type="entry name" value="HATPase_C_sf"/>
</dbReference>
<evidence type="ECO:0000259" key="10">
    <source>
        <dbReference type="Pfam" id="PF07730"/>
    </source>
</evidence>
<feature type="domain" description="Putative sensor" evidence="11">
    <location>
        <begin position="29"/>
        <end position="191"/>
    </location>
</feature>
<dbReference type="EC" id="2.7.13.3" evidence="2"/>
<keyword evidence="7" id="KW-0067">ATP-binding</keyword>
<name>A0ABU7LA89_9NOCA</name>
<feature type="transmembrane region" description="Helical" evidence="9">
    <location>
        <begin position="50"/>
        <end position="71"/>
    </location>
</feature>
<keyword evidence="9" id="KW-1133">Transmembrane helix</keyword>
<gene>
    <name evidence="12" type="ORF">Q7514_13085</name>
</gene>
<dbReference type="PANTHER" id="PTHR24421:SF10">
    <property type="entry name" value="NITRATE_NITRITE SENSOR PROTEIN NARQ"/>
    <property type="match status" value="1"/>
</dbReference>
<accession>A0ABU7LA89</accession>
<dbReference type="Pfam" id="PF07730">
    <property type="entry name" value="HisKA_3"/>
    <property type="match status" value="1"/>
</dbReference>
<evidence type="ECO:0000256" key="6">
    <source>
        <dbReference type="ARBA" id="ARBA00022777"/>
    </source>
</evidence>
<dbReference type="PANTHER" id="PTHR24421">
    <property type="entry name" value="NITRATE/NITRITE SENSOR PROTEIN NARX-RELATED"/>
    <property type="match status" value="1"/>
</dbReference>
<evidence type="ECO:0000256" key="9">
    <source>
        <dbReference type="SAM" id="Phobius"/>
    </source>
</evidence>
<dbReference type="Proteomes" id="UP001336020">
    <property type="component" value="Unassembled WGS sequence"/>
</dbReference>
<dbReference type="Gene3D" id="1.20.5.1930">
    <property type="match status" value="1"/>
</dbReference>